<dbReference type="InterPro" id="IPR004384">
    <property type="entry name" value="RNA_MeTrfase_TrmJ/LasT"/>
</dbReference>
<proteinExistence type="inferred from homology"/>
<dbReference type="InterPro" id="IPR001537">
    <property type="entry name" value="SpoU_MeTrfase"/>
</dbReference>
<dbReference type="GO" id="GO:0008168">
    <property type="term" value="F:methyltransferase activity"/>
    <property type="evidence" value="ECO:0007669"/>
    <property type="project" value="UniProtKB-KW"/>
</dbReference>
<keyword evidence="2 6" id="KW-0489">Methyltransferase</keyword>
<keyword evidence="4" id="KW-0949">S-adenosyl-L-methionine</keyword>
<dbReference type="Proteomes" id="UP000003121">
    <property type="component" value="Chromosome"/>
</dbReference>
<evidence type="ECO:0000256" key="4">
    <source>
        <dbReference type="ARBA" id="ARBA00022691"/>
    </source>
</evidence>
<dbReference type="SUPFAM" id="SSF75217">
    <property type="entry name" value="alpha/beta knot"/>
    <property type="match status" value="1"/>
</dbReference>
<evidence type="ECO:0000256" key="1">
    <source>
        <dbReference type="ARBA" id="ARBA00007228"/>
    </source>
</evidence>
<dbReference type="EMBL" id="CP003264">
    <property type="protein sequence ID" value="AFN35676.1"/>
    <property type="molecule type" value="Genomic_DNA"/>
</dbReference>
<dbReference type="CDD" id="cd18093">
    <property type="entry name" value="SpoU-like_TrmJ"/>
    <property type="match status" value="1"/>
</dbReference>
<organism evidence="6 7">
    <name type="scientific">Taylorella equigenitalis ATCC 35865</name>
    <dbReference type="NCBI Taxonomy" id="743973"/>
    <lineage>
        <taxon>Bacteria</taxon>
        <taxon>Pseudomonadati</taxon>
        <taxon>Pseudomonadota</taxon>
        <taxon>Betaproteobacteria</taxon>
        <taxon>Burkholderiales</taxon>
        <taxon>Alcaligenaceae</taxon>
        <taxon>Taylorella</taxon>
    </lineage>
</organism>
<evidence type="ECO:0000313" key="6">
    <source>
        <dbReference type="EMBL" id="AFN35676.1"/>
    </source>
</evidence>
<dbReference type="InterPro" id="IPR029026">
    <property type="entry name" value="tRNA_m1G_MTases_N"/>
</dbReference>
<dbReference type="Pfam" id="PF00588">
    <property type="entry name" value="SpoU_methylase"/>
    <property type="match status" value="1"/>
</dbReference>
<accession>A0ABN4AYV1</accession>
<evidence type="ECO:0000256" key="2">
    <source>
        <dbReference type="ARBA" id="ARBA00022603"/>
    </source>
</evidence>
<dbReference type="PANTHER" id="PTHR42786:SF1">
    <property type="entry name" value="TRNA (CYTIDINE_URIDINE-2'-O-)-METHYLTRANSFERASE TRMJ"/>
    <property type="match status" value="1"/>
</dbReference>
<sequence>MNTTQDLFLRTHFVMDQTSHGGNIGSAARALKTMGFSNLTISNSKLKEIHSNKDAIAMASNAQDTLSAVKVKDNLNEALSDINMAFALTARARRDFESIDVRQMATVALNHLIESKNHNIAIVMGNEQSGLDNNSLYNFNYIVSIPANPEYSSLNVAQALQITAWELRYKYINQLNNINFDVNAIKDSATIGQCDYLIKTIIEKLESSGYDKDKLNSIELKTKHLLRKSQISKEDVQMFLGIIKLLEKPRG</sequence>
<reference evidence="6 7" key="1">
    <citation type="journal article" date="2012" name="Vet. Microbiol.">
        <title>Comparative genomic analyses of the Taylorellae.</title>
        <authorList>
            <person name="Hauser H."/>
            <person name="Richter D.C."/>
            <person name="van Tonder A."/>
            <person name="Clark L."/>
            <person name="Preston A."/>
        </authorList>
    </citation>
    <scope>NUCLEOTIDE SEQUENCE [LARGE SCALE GENOMIC DNA]</scope>
    <source>
        <strain evidence="6 7">ATCC 35865</strain>
    </source>
</reference>
<dbReference type="Gene3D" id="3.40.1280.10">
    <property type="match status" value="1"/>
</dbReference>
<evidence type="ECO:0000256" key="3">
    <source>
        <dbReference type="ARBA" id="ARBA00022679"/>
    </source>
</evidence>
<keyword evidence="3" id="KW-0808">Transferase</keyword>
<evidence type="ECO:0000313" key="7">
    <source>
        <dbReference type="Proteomes" id="UP000003121"/>
    </source>
</evidence>
<gene>
    <name evidence="6" type="ORF">KUI_0591</name>
</gene>
<dbReference type="InterPro" id="IPR029028">
    <property type="entry name" value="Alpha/beta_knot_MTases"/>
</dbReference>
<name>A0ABN4AYV1_9BURK</name>
<protein>
    <submittedName>
        <fullName evidence="6">Methyltransferase</fullName>
    </submittedName>
</protein>
<evidence type="ECO:0000259" key="5">
    <source>
        <dbReference type="Pfam" id="PF00588"/>
    </source>
</evidence>
<comment type="similarity">
    <text evidence="1">Belongs to the class IV-like SAM-binding methyltransferase superfamily. RNA methyltransferase TrmH family.</text>
</comment>
<feature type="domain" description="tRNA/rRNA methyltransferase SpoU type" evidence="5">
    <location>
        <begin position="12"/>
        <end position="164"/>
    </location>
</feature>
<dbReference type="PANTHER" id="PTHR42786">
    <property type="entry name" value="TRNA/RRNA METHYLTRANSFERASE"/>
    <property type="match status" value="1"/>
</dbReference>
<dbReference type="PIRSF" id="PIRSF004808">
    <property type="entry name" value="LasT"/>
    <property type="match status" value="1"/>
</dbReference>
<dbReference type="GO" id="GO:0032259">
    <property type="term" value="P:methylation"/>
    <property type="evidence" value="ECO:0007669"/>
    <property type="project" value="UniProtKB-KW"/>
</dbReference>
<keyword evidence="7" id="KW-1185">Reference proteome</keyword>